<feature type="domain" description="Glycoside hydrolase family 31 TIM barrel" evidence="3">
    <location>
        <begin position="416"/>
        <end position="584"/>
    </location>
</feature>
<evidence type="ECO:0000259" key="3">
    <source>
        <dbReference type="Pfam" id="PF01055"/>
    </source>
</evidence>
<feature type="domain" description="Glycosyl hydrolase family 31 C-terminal" evidence="5">
    <location>
        <begin position="592"/>
        <end position="678"/>
    </location>
</feature>
<dbReference type="PANTHER" id="PTHR43863">
    <property type="entry name" value="HYDROLASE, PUTATIVE (AFU_ORTHOLOGUE AFUA_1G03140)-RELATED"/>
    <property type="match status" value="1"/>
</dbReference>
<sequence>MTNRVMSFSSLRNNRLPLFLGLALCLGLGSCDKTQPITTVGEPAQLQIGAAGDHALQITLKPQDYDMESYGHIVFEDREKTEYTIDITELRSNLTETINGLEVHVSTNPLTVTVTSEEGIMIQQLVFDDEGNVSFDIDESPILGLGEGGPKPEKDANWREHDIEFDRKGRLHKMIPRWQATAYGSRNPVSMLVGTGGWGLWMVTPWGQIDLSSDSTGVYSPITPEQGFYIQQNQKNQQENTGKGIPPKYINGLYDIYVFDGHDPKALMKDISTISGPAIMPPKWTMGYMQSHRTLETDEEMMDIVNTFREKEIPMDAVIYLGTGFTPVGWNTEQPSFEFNPEVFKKSPEKVIDEMHSKNAKVVLHVVTWDRNRLETLHGSIPPKEGEEVDSSHILTHWKEHVPLMNMGVDAFWPDEGDWFNLFERLNRHKMYYQGPLSKKPNLRPWSLHRNGYLGIAQWGGWIWSGDTDSSWKTLEGQIAVGINSSLSLSPFWGSDIGGFYPNEEYTAELFTRWFQFGAFCPSFRSHGRTWWTHLPWGWGLDERGPLETRTPPLESEMNNNTIEPITKAYAEVRYQLLPYNYTLAWEARDKGLPMMRALWLHHPNDSKAKAIGDEYLWGENMLIAPIFEKGATGRNVYLPEGTWYDWWTGESLEGGKTIQKEVDLTVMPIYIKAGAIIPMDPIRQYVDEKVDEPTTIKVWSGADGTFELYTDDGKTLDYLDGAYSLTKFQWNDAKKTMTIVAGNGENIEKEFVIELMPTGERKQVSYSGDSVLVSF</sequence>
<dbReference type="EMBL" id="JBHSCL010000004">
    <property type="protein sequence ID" value="MFC4220622.1"/>
    <property type="molecule type" value="Genomic_DNA"/>
</dbReference>
<dbReference type="SUPFAM" id="SSF51445">
    <property type="entry name" value="(Trans)glycosidases"/>
    <property type="match status" value="1"/>
</dbReference>
<evidence type="ECO:0000313" key="6">
    <source>
        <dbReference type="EMBL" id="MFC4220622.1"/>
    </source>
</evidence>
<dbReference type="SUPFAM" id="SSF51011">
    <property type="entry name" value="Glycosyl hydrolase domain"/>
    <property type="match status" value="1"/>
</dbReference>
<keyword evidence="7" id="KW-1185">Reference proteome</keyword>
<comment type="caution">
    <text evidence="6">The sequence shown here is derived from an EMBL/GenBank/DDBJ whole genome shotgun (WGS) entry which is preliminary data.</text>
</comment>
<evidence type="ECO:0000313" key="7">
    <source>
        <dbReference type="Proteomes" id="UP001595841"/>
    </source>
</evidence>
<dbReference type="InterPro" id="IPR048395">
    <property type="entry name" value="Glyco_hydro_31_C"/>
</dbReference>
<dbReference type="PROSITE" id="PS51257">
    <property type="entry name" value="PROKAR_LIPOPROTEIN"/>
    <property type="match status" value="1"/>
</dbReference>
<keyword evidence="2" id="KW-0378">Hydrolase</keyword>
<organism evidence="6 7">
    <name type="scientific">Flagellimonas marina</name>
    <dbReference type="NCBI Taxonomy" id="1775168"/>
    <lineage>
        <taxon>Bacteria</taxon>
        <taxon>Pseudomonadati</taxon>
        <taxon>Bacteroidota</taxon>
        <taxon>Flavobacteriia</taxon>
        <taxon>Flavobacteriales</taxon>
        <taxon>Flavobacteriaceae</taxon>
        <taxon>Flagellimonas</taxon>
    </lineage>
</organism>
<keyword evidence="2" id="KW-0326">Glycosidase</keyword>
<dbReference type="InterPro" id="IPR013780">
    <property type="entry name" value="Glyco_hydro_b"/>
</dbReference>
<evidence type="ECO:0000256" key="1">
    <source>
        <dbReference type="ARBA" id="ARBA00007806"/>
    </source>
</evidence>
<dbReference type="Gene3D" id="2.60.40.1180">
    <property type="entry name" value="Golgi alpha-mannosidase II"/>
    <property type="match status" value="2"/>
</dbReference>
<accession>A0ABV8PL10</accession>
<evidence type="ECO:0000259" key="5">
    <source>
        <dbReference type="Pfam" id="PF21365"/>
    </source>
</evidence>
<dbReference type="Gene3D" id="3.20.20.80">
    <property type="entry name" value="Glycosidases"/>
    <property type="match status" value="1"/>
</dbReference>
<dbReference type="Proteomes" id="UP001595841">
    <property type="component" value="Unassembled WGS sequence"/>
</dbReference>
<dbReference type="Gene3D" id="2.60.40.1760">
    <property type="entry name" value="glycosyl hydrolase (family 31)"/>
    <property type="match status" value="1"/>
</dbReference>
<gene>
    <name evidence="6" type="ORF">ACFOWS_10780</name>
</gene>
<reference evidence="7" key="1">
    <citation type="journal article" date="2019" name="Int. J. Syst. Evol. Microbiol.">
        <title>The Global Catalogue of Microorganisms (GCM) 10K type strain sequencing project: providing services to taxonomists for standard genome sequencing and annotation.</title>
        <authorList>
            <consortium name="The Broad Institute Genomics Platform"/>
            <consortium name="The Broad Institute Genome Sequencing Center for Infectious Disease"/>
            <person name="Wu L."/>
            <person name="Ma J."/>
        </authorList>
    </citation>
    <scope>NUCLEOTIDE SEQUENCE [LARGE SCALE GENOMIC DNA]</scope>
    <source>
        <strain evidence="7">CGMCC 1.15774</strain>
    </source>
</reference>
<feature type="domain" description="Glycoside hydrolase family 31 TIM barrel" evidence="3">
    <location>
        <begin position="279"/>
        <end position="368"/>
    </location>
</feature>
<name>A0ABV8PL10_9FLAO</name>
<dbReference type="InterPro" id="IPR000322">
    <property type="entry name" value="Glyco_hydro_31_TIM"/>
</dbReference>
<dbReference type="PANTHER" id="PTHR43863:SF2">
    <property type="entry name" value="MALTASE-GLUCOAMYLASE"/>
    <property type="match status" value="1"/>
</dbReference>
<dbReference type="Pfam" id="PF21365">
    <property type="entry name" value="Glyco_hydro_31_3rd"/>
    <property type="match status" value="1"/>
</dbReference>
<dbReference type="InterPro" id="IPR017853">
    <property type="entry name" value="GH"/>
</dbReference>
<proteinExistence type="inferred from homology"/>
<comment type="similarity">
    <text evidence="1 2">Belongs to the glycosyl hydrolase 31 family.</text>
</comment>
<dbReference type="Pfam" id="PF01055">
    <property type="entry name" value="Glyco_hydro_31_2nd"/>
    <property type="match status" value="2"/>
</dbReference>
<protein>
    <submittedName>
        <fullName evidence="6">TIM-barrel domain-containing protein</fullName>
    </submittedName>
</protein>
<feature type="domain" description="DUF5110" evidence="4">
    <location>
        <begin position="695"/>
        <end position="755"/>
    </location>
</feature>
<evidence type="ECO:0000259" key="4">
    <source>
        <dbReference type="Pfam" id="PF17137"/>
    </source>
</evidence>
<dbReference type="Pfam" id="PF17137">
    <property type="entry name" value="DUF5110"/>
    <property type="match status" value="1"/>
</dbReference>
<dbReference type="InterPro" id="IPR051816">
    <property type="entry name" value="Glycosyl_Hydrolase_31"/>
</dbReference>
<evidence type="ECO:0000256" key="2">
    <source>
        <dbReference type="RuleBase" id="RU361185"/>
    </source>
</evidence>
<dbReference type="InterPro" id="IPR033403">
    <property type="entry name" value="DUF5110"/>
</dbReference>
<dbReference type="RefSeq" id="WP_379764354.1">
    <property type="nucleotide sequence ID" value="NZ_JBHSCL010000004.1"/>
</dbReference>